<comment type="caution">
    <text evidence="1">The sequence shown here is derived from an EMBL/GenBank/DDBJ whole genome shotgun (WGS) entry which is preliminary data.</text>
</comment>
<reference evidence="1 2" key="2">
    <citation type="journal article" date="2017" name="Front. Plant Sci.">
        <title>Gene Classification and Mining of Molecular Markers Useful in Red Clover (Trifolium pratense) Breeding.</title>
        <authorList>
            <person name="Istvanek J."/>
            <person name="Dluhosova J."/>
            <person name="Dluhos P."/>
            <person name="Patkova L."/>
            <person name="Nedelnik J."/>
            <person name="Repkova J."/>
        </authorList>
    </citation>
    <scope>NUCLEOTIDE SEQUENCE [LARGE SCALE GENOMIC DNA]</scope>
    <source>
        <strain evidence="2">cv. Tatra</strain>
        <tissue evidence="1">Young leaves</tissue>
    </source>
</reference>
<evidence type="ECO:0000313" key="2">
    <source>
        <dbReference type="Proteomes" id="UP000236291"/>
    </source>
</evidence>
<evidence type="ECO:0000313" key="1">
    <source>
        <dbReference type="EMBL" id="PNX60068.1"/>
    </source>
</evidence>
<reference evidence="1 2" key="1">
    <citation type="journal article" date="2014" name="Am. J. Bot.">
        <title>Genome assembly and annotation for red clover (Trifolium pratense; Fabaceae).</title>
        <authorList>
            <person name="Istvanek J."/>
            <person name="Jaros M."/>
            <person name="Krenek A."/>
            <person name="Repkova J."/>
        </authorList>
    </citation>
    <scope>NUCLEOTIDE SEQUENCE [LARGE SCALE GENOMIC DNA]</scope>
    <source>
        <strain evidence="2">cv. Tatra</strain>
        <tissue evidence="1">Young leaves</tissue>
    </source>
</reference>
<dbReference type="Proteomes" id="UP000236291">
    <property type="component" value="Unassembled WGS sequence"/>
</dbReference>
<accession>A0A2K3K1B4</accession>
<dbReference type="AlphaFoldDB" id="A0A2K3K1B4"/>
<name>A0A2K3K1B4_TRIPR</name>
<dbReference type="EMBL" id="ASHM01134873">
    <property type="protein sequence ID" value="PNX60068.1"/>
    <property type="molecule type" value="Genomic_DNA"/>
</dbReference>
<organism evidence="1 2">
    <name type="scientific">Trifolium pratense</name>
    <name type="common">Red clover</name>
    <dbReference type="NCBI Taxonomy" id="57577"/>
    <lineage>
        <taxon>Eukaryota</taxon>
        <taxon>Viridiplantae</taxon>
        <taxon>Streptophyta</taxon>
        <taxon>Embryophyta</taxon>
        <taxon>Tracheophyta</taxon>
        <taxon>Spermatophyta</taxon>
        <taxon>Magnoliopsida</taxon>
        <taxon>eudicotyledons</taxon>
        <taxon>Gunneridae</taxon>
        <taxon>Pentapetalae</taxon>
        <taxon>rosids</taxon>
        <taxon>fabids</taxon>
        <taxon>Fabales</taxon>
        <taxon>Fabaceae</taxon>
        <taxon>Papilionoideae</taxon>
        <taxon>50 kb inversion clade</taxon>
        <taxon>NPAAA clade</taxon>
        <taxon>Hologalegina</taxon>
        <taxon>IRL clade</taxon>
        <taxon>Trifolieae</taxon>
        <taxon>Trifolium</taxon>
    </lineage>
</organism>
<gene>
    <name evidence="1" type="ORF">L195_g060002</name>
</gene>
<dbReference type="STRING" id="57577.A0A2K3K1B4"/>
<sequence length="42" mass="5091">MHLEELDDPQKFADEGVKVITWQEYASRLHELKDEITRYWLG</sequence>
<proteinExistence type="predicted"/>
<feature type="non-terminal residue" evidence="1">
    <location>
        <position position="42"/>
    </location>
</feature>
<protein>
    <submittedName>
        <fullName evidence="1">Uncharacterized protein</fullName>
    </submittedName>
</protein>